<proteinExistence type="predicted"/>
<name>A0A2W5T7T6_9BACT</name>
<sequence>MSWRALVFLSLLACEPLPPTPPAHRASEQLITCNASSVRITSIEHALEVINALPKPVDGPCFVAALPRPLKLVASSSVVSAQPSFSRESPRMFLMLDGLVATVVPEGDGARVLEFGQWSSQTRTIKGEIDLPVTGALPLDAAYTHVASMRMGTNCGLCHTAEREEKPGVFSSVAYRPQKREEISVGALRAQHDACVADGGVDGACAMFHALFDFGPVEQGAFSAEIRTFGP</sequence>
<dbReference type="Proteomes" id="UP000249061">
    <property type="component" value="Unassembled WGS sequence"/>
</dbReference>
<evidence type="ECO:0008006" key="3">
    <source>
        <dbReference type="Google" id="ProtNLM"/>
    </source>
</evidence>
<dbReference type="EMBL" id="QFQP01000015">
    <property type="protein sequence ID" value="PZR11072.1"/>
    <property type="molecule type" value="Genomic_DNA"/>
</dbReference>
<dbReference type="AlphaFoldDB" id="A0A2W5T7T6"/>
<accession>A0A2W5T7T6</accession>
<evidence type="ECO:0000313" key="1">
    <source>
        <dbReference type="EMBL" id="PZR11072.1"/>
    </source>
</evidence>
<reference evidence="1 2" key="1">
    <citation type="submission" date="2017-08" db="EMBL/GenBank/DDBJ databases">
        <title>Infants hospitalized years apart are colonized by the same room-sourced microbial strains.</title>
        <authorList>
            <person name="Brooks B."/>
            <person name="Olm M.R."/>
            <person name="Firek B.A."/>
            <person name="Baker R."/>
            <person name="Thomas B.C."/>
            <person name="Morowitz M.J."/>
            <person name="Banfield J.F."/>
        </authorList>
    </citation>
    <scope>NUCLEOTIDE SEQUENCE [LARGE SCALE GENOMIC DNA]</scope>
    <source>
        <strain evidence="1">S2_003_000_R2_14</strain>
    </source>
</reference>
<protein>
    <recommendedName>
        <fullName evidence="3">Cytochrome c domain-containing protein</fullName>
    </recommendedName>
</protein>
<evidence type="ECO:0000313" key="2">
    <source>
        <dbReference type="Proteomes" id="UP000249061"/>
    </source>
</evidence>
<comment type="caution">
    <text evidence="1">The sequence shown here is derived from an EMBL/GenBank/DDBJ whole genome shotgun (WGS) entry which is preliminary data.</text>
</comment>
<gene>
    <name evidence="1" type="ORF">DI536_18195</name>
</gene>
<organism evidence="1 2">
    <name type="scientific">Archangium gephyra</name>
    <dbReference type="NCBI Taxonomy" id="48"/>
    <lineage>
        <taxon>Bacteria</taxon>
        <taxon>Pseudomonadati</taxon>
        <taxon>Myxococcota</taxon>
        <taxon>Myxococcia</taxon>
        <taxon>Myxococcales</taxon>
        <taxon>Cystobacterineae</taxon>
        <taxon>Archangiaceae</taxon>
        <taxon>Archangium</taxon>
    </lineage>
</organism>